<keyword evidence="22" id="KW-1185">Reference proteome</keyword>
<evidence type="ECO:0000256" key="12">
    <source>
        <dbReference type="ARBA" id="ARBA00023027"/>
    </source>
</evidence>
<evidence type="ECO:0000256" key="14">
    <source>
        <dbReference type="ARBA" id="ARBA00048721"/>
    </source>
</evidence>
<comment type="cofactor">
    <cofactor evidence="1">
        <name>Mg(2+)</name>
        <dbReference type="ChEBI" id="CHEBI:18420"/>
    </cofactor>
</comment>
<comment type="subcellular location">
    <subcellularLocation>
        <location evidence="2">Mitochondrion</location>
    </subcellularLocation>
</comment>
<keyword evidence="7 17" id="KW-0662">Pyridine nucleotide biosynthesis</keyword>
<accession>J3NFL8</accession>
<keyword evidence="8 17" id="KW-0808">Transferase</keyword>
<dbReference type="GO" id="GO:0005759">
    <property type="term" value="C:mitochondrial matrix"/>
    <property type="evidence" value="ECO:0007669"/>
    <property type="project" value="UniProtKB-ARBA"/>
</dbReference>
<dbReference type="InterPro" id="IPR014729">
    <property type="entry name" value="Rossmann-like_a/b/a_fold"/>
</dbReference>
<evidence type="ECO:0000256" key="7">
    <source>
        <dbReference type="ARBA" id="ARBA00022642"/>
    </source>
</evidence>
<dbReference type="FunCoup" id="J3NFL8">
    <property type="interactions" value="495"/>
</dbReference>
<comment type="pathway">
    <text evidence="4">Cofactor biosynthesis; NAD(+) biosynthesis; deamido-NAD(+) from nicotinate D-ribonucleotide: step 1/1.</text>
</comment>
<comment type="catalytic activity">
    <reaction evidence="14 17">
        <text>nicotinate beta-D-ribonucleotide + ATP + H(+) = deamido-NAD(+) + diphosphate</text>
        <dbReference type="Rhea" id="RHEA:22860"/>
        <dbReference type="ChEBI" id="CHEBI:15378"/>
        <dbReference type="ChEBI" id="CHEBI:30616"/>
        <dbReference type="ChEBI" id="CHEBI:33019"/>
        <dbReference type="ChEBI" id="CHEBI:57502"/>
        <dbReference type="ChEBI" id="CHEBI:58437"/>
        <dbReference type="EC" id="2.7.7.18"/>
    </reaction>
</comment>
<evidence type="ECO:0000313" key="22">
    <source>
        <dbReference type="Proteomes" id="UP000006039"/>
    </source>
</evidence>
<dbReference type="EC" id="2.7.7.18" evidence="17"/>
<dbReference type="FunFam" id="3.40.50.620:FF:000221">
    <property type="entry name" value="Nicotinamide/nicotinic acid mononucleotide adenylyltransferase 3"/>
    <property type="match status" value="1"/>
</dbReference>
<evidence type="ECO:0000256" key="15">
    <source>
        <dbReference type="ARBA" id="ARBA00049001"/>
    </source>
</evidence>
<dbReference type="GO" id="GO:0009435">
    <property type="term" value="P:NAD+ biosynthetic process"/>
    <property type="evidence" value="ECO:0007669"/>
    <property type="project" value="UniProtKB-UniPathway"/>
</dbReference>
<feature type="region of interest" description="Disordered" evidence="18">
    <location>
        <begin position="271"/>
        <end position="301"/>
    </location>
</feature>
<dbReference type="AlphaFoldDB" id="J3NFL8"/>
<dbReference type="PANTHER" id="PTHR12039">
    <property type="entry name" value="NICOTINAMIDE MONONUCLEOTIDE ADENYLYLTRANSFERASE"/>
    <property type="match status" value="1"/>
</dbReference>
<dbReference type="InterPro" id="IPR045094">
    <property type="entry name" value="NMNAT_euk"/>
</dbReference>
<feature type="region of interest" description="Disordered" evidence="18">
    <location>
        <begin position="1"/>
        <end position="23"/>
    </location>
</feature>
<evidence type="ECO:0000256" key="3">
    <source>
        <dbReference type="ARBA" id="ARBA00004658"/>
    </source>
</evidence>
<dbReference type="EMBL" id="GL385395">
    <property type="protein sequence ID" value="EJT80059.1"/>
    <property type="molecule type" value="Genomic_DNA"/>
</dbReference>
<comment type="similarity">
    <text evidence="5 17">Belongs to the eukaryotic NMN adenylyltransferase family.</text>
</comment>
<keyword evidence="9 17" id="KW-0548">Nucleotidyltransferase</keyword>
<protein>
    <recommendedName>
        <fullName evidence="17">Nicotinamide-nucleotide adenylyltransferase</fullName>
        <ecNumber evidence="17">2.7.7.1</ecNumber>
        <ecNumber evidence="17">2.7.7.18</ecNumber>
    </recommendedName>
</protein>
<comment type="subunit">
    <text evidence="6">Homotetramer.</text>
</comment>
<feature type="compositionally biased region" description="Low complexity" evidence="18">
    <location>
        <begin position="278"/>
        <end position="294"/>
    </location>
</feature>
<dbReference type="GO" id="GO:0000309">
    <property type="term" value="F:nicotinamide-nucleotide adenylyltransferase activity"/>
    <property type="evidence" value="ECO:0007669"/>
    <property type="project" value="UniProtKB-EC"/>
</dbReference>
<dbReference type="OrthoDB" id="422187at2759"/>
<dbReference type="HOGENOM" id="CLU_033366_0_1_1"/>
<dbReference type="EC" id="2.7.7.1" evidence="17"/>
<dbReference type="RefSeq" id="XP_009216067.1">
    <property type="nucleotide sequence ID" value="XM_009217803.1"/>
</dbReference>
<dbReference type="NCBIfam" id="TIGR00482">
    <property type="entry name" value="nicotinate (nicotinamide) nucleotide adenylyltransferase"/>
    <property type="match status" value="1"/>
</dbReference>
<evidence type="ECO:0000256" key="13">
    <source>
        <dbReference type="ARBA" id="ARBA00023128"/>
    </source>
</evidence>
<evidence type="ECO:0000256" key="2">
    <source>
        <dbReference type="ARBA" id="ARBA00004173"/>
    </source>
</evidence>
<reference evidence="21" key="4">
    <citation type="journal article" date="2015" name="G3 (Bethesda)">
        <title>Genome sequences of three phytopathogenic species of the Magnaporthaceae family of fungi.</title>
        <authorList>
            <person name="Okagaki L.H."/>
            <person name="Nunes C.C."/>
            <person name="Sailsbery J."/>
            <person name="Clay B."/>
            <person name="Brown D."/>
            <person name="John T."/>
            <person name="Oh Y."/>
            <person name="Young N."/>
            <person name="Fitzgerald M."/>
            <person name="Haas B.J."/>
            <person name="Zeng Q."/>
            <person name="Young S."/>
            <person name="Adiconis X."/>
            <person name="Fan L."/>
            <person name="Levin J.Z."/>
            <person name="Mitchell T.K."/>
            <person name="Okubara P.A."/>
            <person name="Farman M.L."/>
            <person name="Kohn L.M."/>
            <person name="Birren B."/>
            <person name="Ma L.-J."/>
            <person name="Dean R.A."/>
        </authorList>
    </citation>
    <scope>NUCLEOTIDE SEQUENCE</scope>
    <source>
        <strain evidence="21">R3-111a-1</strain>
    </source>
</reference>
<comment type="function">
    <text evidence="16">Catalyzes the formation of NAD(+) from nicotinamide mononucleotide (NMN) and ATP. Can also use the deamidated form; nicotinic acid mononucleotide (NaMN) as substrate with the same efficiency. Can use triazofurin monophosphate (TrMP) as substrate. Can also use GTP and ITP as nucleotide donors. Also catalyzes the reverse reaction, i.e. the pyrophosphorolytic cleavage of NAD(+). For the pyrophosphorolytic activity, can use NAD(+), NADH, NaAD, nicotinic acid adenine dinucleotide phosphate (NHD), nicotinamide guanine dinucleotide (NGD) as substrates. Fails to cleave phosphorylated dinucleotides NADP(+), NADPH and NaADP(+). Protects against axonal degeneration following injury. May be involved in the maintenance of axonal integrity. Also functions as a stress-response chaperone protein that prevents toxic aggregation of proteins; this function may be independent of its NAD(+) synthesis activity.</text>
</comment>
<evidence type="ECO:0000313" key="20">
    <source>
        <dbReference type="EMBL" id="EJT80059.1"/>
    </source>
</evidence>
<evidence type="ECO:0000256" key="4">
    <source>
        <dbReference type="ARBA" id="ARBA00005019"/>
    </source>
</evidence>
<sequence length="301" mass="33136">MASTTMASTTRPQFPTTTTPTYQFPTDKLRLRQTQHGKTPLVLVACGSFSPITYLHLRMFEMARDYCGINTNYEVVGGYISPVSDAYKKAGLAPSYHRINMIKLSLQSSSWIMVDEFETSVRNPATGEPEYTPTAQVLAKLDHEINTVRGGIQSVEDPSIRRRARICLLAGGDLILTMSTPGLWAPVDLEVILGHNFGAFIVERSGTDTEEALATLQEYRENIWVIPQVIQNDISSTKIRLFLKKNLSIRYLIPDAVVRYIEENDLFNGEVSSKNEDSAPAASSSVAGPSSAPAQSTTADP</sequence>
<dbReference type="InterPro" id="IPR004821">
    <property type="entry name" value="Cyt_trans-like"/>
</dbReference>
<evidence type="ECO:0000256" key="1">
    <source>
        <dbReference type="ARBA" id="ARBA00001946"/>
    </source>
</evidence>
<evidence type="ECO:0000313" key="21">
    <source>
        <dbReference type="EnsemblFungi" id="EJT80059"/>
    </source>
</evidence>
<evidence type="ECO:0000256" key="9">
    <source>
        <dbReference type="ARBA" id="ARBA00022695"/>
    </source>
</evidence>
<reference evidence="22" key="1">
    <citation type="submission" date="2010-07" db="EMBL/GenBank/DDBJ databases">
        <title>The genome sequence of Gaeumannomyces graminis var. tritici strain R3-111a-1.</title>
        <authorList>
            <consortium name="The Broad Institute Genome Sequencing Platform"/>
            <person name="Ma L.-J."/>
            <person name="Dead R."/>
            <person name="Young S."/>
            <person name="Zeng Q."/>
            <person name="Koehrsen M."/>
            <person name="Alvarado L."/>
            <person name="Berlin A."/>
            <person name="Chapman S.B."/>
            <person name="Chen Z."/>
            <person name="Freedman E."/>
            <person name="Gellesch M."/>
            <person name="Goldberg J."/>
            <person name="Griggs A."/>
            <person name="Gujja S."/>
            <person name="Heilman E.R."/>
            <person name="Heiman D."/>
            <person name="Hepburn T."/>
            <person name="Howarth C."/>
            <person name="Jen D."/>
            <person name="Larson L."/>
            <person name="Mehta T."/>
            <person name="Neiman D."/>
            <person name="Pearson M."/>
            <person name="Roberts A."/>
            <person name="Saif S."/>
            <person name="Shea T."/>
            <person name="Shenoy N."/>
            <person name="Sisk P."/>
            <person name="Stolte C."/>
            <person name="Sykes S."/>
            <person name="Walk T."/>
            <person name="White J."/>
            <person name="Yandava C."/>
            <person name="Haas B."/>
            <person name="Nusbaum C."/>
            <person name="Birren B."/>
        </authorList>
    </citation>
    <scope>NUCLEOTIDE SEQUENCE [LARGE SCALE GENOMIC DNA]</scope>
    <source>
        <strain evidence="22">R3-111a-1</strain>
    </source>
</reference>
<feature type="domain" description="Cytidyltransferase-like" evidence="19">
    <location>
        <begin position="44"/>
        <end position="240"/>
    </location>
</feature>
<dbReference type="GO" id="GO:0004515">
    <property type="term" value="F:nicotinate-nucleotide adenylyltransferase activity"/>
    <property type="evidence" value="ECO:0007669"/>
    <property type="project" value="UniProtKB-EC"/>
</dbReference>
<dbReference type="Pfam" id="PF01467">
    <property type="entry name" value="CTP_transf_like"/>
    <property type="match status" value="1"/>
</dbReference>
<dbReference type="CDD" id="cd09286">
    <property type="entry name" value="NMNAT_Eukarya"/>
    <property type="match status" value="1"/>
</dbReference>
<proteinExistence type="inferred from homology"/>
<evidence type="ECO:0000256" key="18">
    <source>
        <dbReference type="SAM" id="MobiDB-lite"/>
    </source>
</evidence>
<evidence type="ECO:0000256" key="11">
    <source>
        <dbReference type="ARBA" id="ARBA00022840"/>
    </source>
</evidence>
<dbReference type="Proteomes" id="UP000006039">
    <property type="component" value="Unassembled WGS sequence"/>
</dbReference>
<gene>
    <name evidence="21" type="primary">20340522</name>
    <name evidence="20" type="ORF">GGTG_00064</name>
</gene>
<keyword evidence="13" id="KW-0496">Mitochondrion</keyword>
<evidence type="ECO:0000256" key="10">
    <source>
        <dbReference type="ARBA" id="ARBA00022741"/>
    </source>
</evidence>
<name>J3NFL8_GAET3</name>
<comment type="catalytic activity">
    <reaction evidence="15 17">
        <text>beta-nicotinamide D-ribonucleotide + ATP + H(+) = diphosphate + NAD(+)</text>
        <dbReference type="Rhea" id="RHEA:21360"/>
        <dbReference type="ChEBI" id="CHEBI:14649"/>
        <dbReference type="ChEBI" id="CHEBI:15378"/>
        <dbReference type="ChEBI" id="CHEBI:30616"/>
        <dbReference type="ChEBI" id="CHEBI:33019"/>
        <dbReference type="ChEBI" id="CHEBI:57540"/>
        <dbReference type="EC" id="2.7.7.1"/>
    </reaction>
</comment>
<evidence type="ECO:0000256" key="17">
    <source>
        <dbReference type="RuleBase" id="RU362021"/>
    </source>
</evidence>
<dbReference type="GeneID" id="20340522"/>
<dbReference type="EnsemblFungi" id="EJT80059">
    <property type="protein sequence ID" value="EJT80059"/>
    <property type="gene ID" value="GGTG_00064"/>
</dbReference>
<organism evidence="20">
    <name type="scientific">Gaeumannomyces tritici (strain R3-111a-1)</name>
    <name type="common">Wheat and barley take-all root rot fungus</name>
    <name type="synonym">Gaeumannomyces graminis var. tritici</name>
    <dbReference type="NCBI Taxonomy" id="644352"/>
    <lineage>
        <taxon>Eukaryota</taxon>
        <taxon>Fungi</taxon>
        <taxon>Dikarya</taxon>
        <taxon>Ascomycota</taxon>
        <taxon>Pezizomycotina</taxon>
        <taxon>Sordariomycetes</taxon>
        <taxon>Sordariomycetidae</taxon>
        <taxon>Magnaporthales</taxon>
        <taxon>Magnaporthaceae</taxon>
        <taxon>Gaeumannomyces</taxon>
    </lineage>
</organism>
<evidence type="ECO:0000256" key="8">
    <source>
        <dbReference type="ARBA" id="ARBA00022679"/>
    </source>
</evidence>
<keyword evidence="12 17" id="KW-0520">NAD</keyword>
<dbReference type="InterPro" id="IPR005248">
    <property type="entry name" value="NadD/NMNAT"/>
</dbReference>
<feature type="compositionally biased region" description="Low complexity" evidence="18">
    <location>
        <begin position="9"/>
        <end position="23"/>
    </location>
</feature>
<dbReference type="InterPro" id="IPR051182">
    <property type="entry name" value="Euk_NMN_adenylyltrnsfrase"/>
</dbReference>
<reference evidence="20" key="2">
    <citation type="submission" date="2010-07" db="EMBL/GenBank/DDBJ databases">
        <authorList>
            <consortium name="The Broad Institute Genome Sequencing Platform"/>
            <consortium name="Broad Institute Genome Sequencing Center for Infectious Disease"/>
            <person name="Ma L.-J."/>
            <person name="Dead R."/>
            <person name="Young S."/>
            <person name="Zeng Q."/>
            <person name="Koehrsen M."/>
            <person name="Alvarado L."/>
            <person name="Berlin A."/>
            <person name="Chapman S.B."/>
            <person name="Chen Z."/>
            <person name="Freedman E."/>
            <person name="Gellesch M."/>
            <person name="Goldberg J."/>
            <person name="Griggs A."/>
            <person name="Gujja S."/>
            <person name="Heilman E.R."/>
            <person name="Heiman D."/>
            <person name="Hepburn T."/>
            <person name="Howarth C."/>
            <person name="Jen D."/>
            <person name="Larson L."/>
            <person name="Mehta T."/>
            <person name="Neiman D."/>
            <person name="Pearson M."/>
            <person name="Roberts A."/>
            <person name="Saif S."/>
            <person name="Shea T."/>
            <person name="Shenoy N."/>
            <person name="Sisk P."/>
            <person name="Stolte C."/>
            <person name="Sykes S."/>
            <person name="Walk T."/>
            <person name="White J."/>
            <person name="Yandava C."/>
            <person name="Haas B."/>
            <person name="Nusbaum C."/>
            <person name="Birren B."/>
        </authorList>
    </citation>
    <scope>NUCLEOTIDE SEQUENCE</scope>
    <source>
        <strain evidence="20">R3-111a-1</strain>
    </source>
</reference>
<dbReference type="PANTHER" id="PTHR12039:SF0">
    <property type="entry name" value="NICOTINAMIDE-NUCLEOTIDE ADENYLYLTRANSFERASE"/>
    <property type="match status" value="1"/>
</dbReference>
<evidence type="ECO:0000256" key="16">
    <source>
        <dbReference type="ARBA" id="ARBA00093425"/>
    </source>
</evidence>
<keyword evidence="11 17" id="KW-0067">ATP-binding</keyword>
<evidence type="ECO:0000256" key="5">
    <source>
        <dbReference type="ARBA" id="ARBA00007064"/>
    </source>
</evidence>
<reference evidence="21" key="5">
    <citation type="submission" date="2018-04" db="UniProtKB">
        <authorList>
            <consortium name="EnsemblFungi"/>
        </authorList>
    </citation>
    <scope>IDENTIFICATION</scope>
    <source>
        <strain evidence="21">R3-111a-1</strain>
    </source>
</reference>
<evidence type="ECO:0000259" key="19">
    <source>
        <dbReference type="Pfam" id="PF01467"/>
    </source>
</evidence>
<keyword evidence="10 17" id="KW-0547">Nucleotide-binding</keyword>
<dbReference type="Gene3D" id="3.40.50.620">
    <property type="entry name" value="HUPs"/>
    <property type="match status" value="1"/>
</dbReference>
<dbReference type="eggNOG" id="KOG3199">
    <property type="taxonomic scope" value="Eukaryota"/>
</dbReference>
<reference evidence="20" key="3">
    <citation type="submission" date="2010-09" db="EMBL/GenBank/DDBJ databases">
        <title>Annotation of Gaeumannomyces graminis var. tritici R3-111a-1.</title>
        <authorList>
            <consortium name="The Broad Institute Genome Sequencing Platform"/>
            <person name="Ma L.-J."/>
            <person name="Dead R."/>
            <person name="Young S.K."/>
            <person name="Zeng Q."/>
            <person name="Gargeya S."/>
            <person name="Fitzgerald M."/>
            <person name="Haas B."/>
            <person name="Abouelleil A."/>
            <person name="Alvarado L."/>
            <person name="Arachchi H.M."/>
            <person name="Berlin A."/>
            <person name="Brown A."/>
            <person name="Chapman S.B."/>
            <person name="Chen Z."/>
            <person name="Dunbar C."/>
            <person name="Freedman E."/>
            <person name="Gearin G."/>
            <person name="Gellesch M."/>
            <person name="Goldberg J."/>
            <person name="Griggs A."/>
            <person name="Gujja S."/>
            <person name="Heiman D."/>
            <person name="Howarth C."/>
            <person name="Larson L."/>
            <person name="Lui A."/>
            <person name="MacDonald P.J.P."/>
            <person name="Mehta T."/>
            <person name="Montmayeur A."/>
            <person name="Murphy C."/>
            <person name="Neiman D."/>
            <person name="Pearson M."/>
            <person name="Priest M."/>
            <person name="Roberts A."/>
            <person name="Saif S."/>
            <person name="Shea T."/>
            <person name="Shenoy N."/>
            <person name="Sisk P."/>
            <person name="Stolte C."/>
            <person name="Sykes S."/>
            <person name="Yandava C."/>
            <person name="Wortman J."/>
            <person name="Nusbaum C."/>
            <person name="Birren B."/>
        </authorList>
    </citation>
    <scope>NUCLEOTIDE SEQUENCE</scope>
    <source>
        <strain evidence="20">R3-111a-1</strain>
    </source>
</reference>
<dbReference type="VEuPathDB" id="FungiDB:GGTG_00064"/>
<dbReference type="GO" id="GO:0005524">
    <property type="term" value="F:ATP binding"/>
    <property type="evidence" value="ECO:0007669"/>
    <property type="project" value="UniProtKB-KW"/>
</dbReference>
<dbReference type="STRING" id="644352.J3NFL8"/>
<comment type="pathway">
    <text evidence="3 17">Cofactor biosynthesis; NAD(+) biosynthesis; NAD(+) from nicotinamide D-ribonucleotide: step 1/1.</text>
</comment>
<dbReference type="SUPFAM" id="SSF52374">
    <property type="entry name" value="Nucleotidylyl transferase"/>
    <property type="match status" value="1"/>
</dbReference>
<evidence type="ECO:0000256" key="6">
    <source>
        <dbReference type="ARBA" id="ARBA00011881"/>
    </source>
</evidence>
<dbReference type="UniPathway" id="UPA00253">
    <property type="reaction ID" value="UER00332"/>
</dbReference>